<dbReference type="Proteomes" id="UP000800235">
    <property type="component" value="Unassembled WGS sequence"/>
</dbReference>
<evidence type="ECO:0000259" key="1">
    <source>
        <dbReference type="Pfam" id="PF06985"/>
    </source>
</evidence>
<dbReference type="InterPro" id="IPR052895">
    <property type="entry name" value="HetReg/Transcr_Mod"/>
</dbReference>
<evidence type="ECO:0000313" key="3">
    <source>
        <dbReference type="Proteomes" id="UP000800235"/>
    </source>
</evidence>
<sequence>FEYQPLETSRTIRLLKLIPRGPAEFRLVMSHHSLDNCPPFEAMSYTWSDPTYRSMSLDSPSVSEIDCNGGRCEIPANLMQALPAIARVQKAEYLWADAVCIHQKDEDEKSVQVLLMGDIYSQASRVIIWLG</sequence>
<reference evidence="2" key="1">
    <citation type="journal article" date="2020" name="Stud. Mycol.">
        <title>101 Dothideomycetes genomes: a test case for predicting lifestyles and emergence of pathogens.</title>
        <authorList>
            <person name="Haridas S."/>
            <person name="Albert R."/>
            <person name="Binder M."/>
            <person name="Bloem J."/>
            <person name="Labutti K."/>
            <person name="Salamov A."/>
            <person name="Andreopoulos B."/>
            <person name="Baker S."/>
            <person name="Barry K."/>
            <person name="Bills G."/>
            <person name="Bluhm B."/>
            <person name="Cannon C."/>
            <person name="Castanera R."/>
            <person name="Culley D."/>
            <person name="Daum C."/>
            <person name="Ezra D."/>
            <person name="Gonzalez J."/>
            <person name="Henrissat B."/>
            <person name="Kuo A."/>
            <person name="Liang C."/>
            <person name="Lipzen A."/>
            <person name="Lutzoni F."/>
            <person name="Magnuson J."/>
            <person name="Mondo S."/>
            <person name="Nolan M."/>
            <person name="Ohm R."/>
            <person name="Pangilinan J."/>
            <person name="Park H.-J."/>
            <person name="Ramirez L."/>
            <person name="Alfaro M."/>
            <person name="Sun H."/>
            <person name="Tritt A."/>
            <person name="Yoshinaga Y."/>
            <person name="Zwiers L.-H."/>
            <person name="Turgeon B."/>
            <person name="Goodwin S."/>
            <person name="Spatafora J."/>
            <person name="Crous P."/>
            <person name="Grigoriev I."/>
        </authorList>
    </citation>
    <scope>NUCLEOTIDE SEQUENCE</scope>
    <source>
        <strain evidence="2">CBS 130266</strain>
    </source>
</reference>
<dbReference type="InterPro" id="IPR010730">
    <property type="entry name" value="HET"/>
</dbReference>
<organism evidence="2 3">
    <name type="scientific">Tothia fuscella</name>
    <dbReference type="NCBI Taxonomy" id="1048955"/>
    <lineage>
        <taxon>Eukaryota</taxon>
        <taxon>Fungi</taxon>
        <taxon>Dikarya</taxon>
        <taxon>Ascomycota</taxon>
        <taxon>Pezizomycotina</taxon>
        <taxon>Dothideomycetes</taxon>
        <taxon>Pleosporomycetidae</taxon>
        <taxon>Venturiales</taxon>
        <taxon>Cylindrosympodiaceae</taxon>
        <taxon>Tothia</taxon>
    </lineage>
</organism>
<name>A0A9P4TSN1_9PEZI</name>
<gene>
    <name evidence="2" type="ORF">EJ08DRAFT_574153</name>
</gene>
<feature type="domain" description="Heterokaryon incompatibility" evidence="1">
    <location>
        <begin position="40"/>
        <end position="131"/>
    </location>
</feature>
<feature type="non-terminal residue" evidence="2">
    <location>
        <position position="1"/>
    </location>
</feature>
<comment type="caution">
    <text evidence="2">The sequence shown here is derived from an EMBL/GenBank/DDBJ whole genome shotgun (WGS) entry which is preliminary data.</text>
</comment>
<protein>
    <submittedName>
        <fullName evidence="2">HET-domain-containing protein</fullName>
    </submittedName>
</protein>
<dbReference type="PANTHER" id="PTHR24148:SF64">
    <property type="entry name" value="HETEROKARYON INCOMPATIBILITY DOMAIN-CONTAINING PROTEIN"/>
    <property type="match status" value="1"/>
</dbReference>
<feature type="non-terminal residue" evidence="2">
    <location>
        <position position="131"/>
    </location>
</feature>
<dbReference type="PANTHER" id="PTHR24148">
    <property type="entry name" value="ANKYRIN REPEAT DOMAIN-CONTAINING PROTEIN 39 HOMOLOG-RELATED"/>
    <property type="match status" value="1"/>
</dbReference>
<dbReference type="AlphaFoldDB" id="A0A9P4TSN1"/>
<evidence type="ECO:0000313" key="2">
    <source>
        <dbReference type="EMBL" id="KAF2416987.1"/>
    </source>
</evidence>
<dbReference type="Pfam" id="PF06985">
    <property type="entry name" value="HET"/>
    <property type="match status" value="1"/>
</dbReference>
<dbReference type="EMBL" id="MU007146">
    <property type="protein sequence ID" value="KAF2416987.1"/>
    <property type="molecule type" value="Genomic_DNA"/>
</dbReference>
<keyword evidence="3" id="KW-1185">Reference proteome</keyword>
<accession>A0A9P4TSN1</accession>
<proteinExistence type="predicted"/>
<dbReference type="OrthoDB" id="2157530at2759"/>